<reference evidence="2 3" key="1">
    <citation type="journal article" date="2022" name="DNA Res.">
        <title>Genome analysis of five recently described species of the CUG-Ser clade uncovers Candida theae as a new hybrid lineage with pathogenic potential in the Candida parapsilosis species complex.</title>
        <authorList>
            <person name="Mixao V."/>
            <person name="Del Olmo V."/>
            <person name="Hegedusova E."/>
            <person name="Saus E."/>
            <person name="Pryszcz L."/>
            <person name="Cillingova A."/>
            <person name="Nosek J."/>
            <person name="Gabaldon T."/>
        </authorList>
    </citation>
    <scope>NUCLEOTIDE SEQUENCE [LARGE SCALE GENOMIC DNA]</scope>
    <source>
        <strain evidence="2 3">CBS 12239</strain>
    </source>
</reference>
<dbReference type="Proteomes" id="UP001204833">
    <property type="component" value="Unassembled WGS sequence"/>
</dbReference>
<dbReference type="EMBL" id="JAIHNG010000133">
    <property type="protein sequence ID" value="KAI5954742.1"/>
    <property type="molecule type" value="Genomic_DNA"/>
</dbReference>
<accession>A0AAD5BC85</accession>
<evidence type="ECO:0000256" key="1">
    <source>
        <dbReference type="SAM" id="MobiDB-lite"/>
    </source>
</evidence>
<evidence type="ECO:0000313" key="2">
    <source>
        <dbReference type="EMBL" id="KAI5954742.1"/>
    </source>
</evidence>
<dbReference type="AlphaFoldDB" id="A0AAD5BC85"/>
<feature type="compositionally biased region" description="Basic residues" evidence="1">
    <location>
        <begin position="252"/>
        <end position="267"/>
    </location>
</feature>
<proteinExistence type="predicted"/>
<sequence length="301" mass="34973">MARYQNKRFGFKQNKFGQQPRSGPKDPVKNKQWFINQKSKDENVKKSTIFAGTNDTFMLEKVLSEMSYKVIKARAKQENKLYAWDLIRIALEHMVGEAKDFIEEYFSEVDDQLETYVDSISEASELNVQKFFSDLRAEFKKPNHTDMILEKLAQVKQEAKSLNEFKSEFFDIVHLLRLHERLAKEAHIVHLFQGAVNVHYFQVAQQISKVEQIRSIKELPVETIAKFGGEPVKQRYGNLEKSNGKPNWKINKNGKNKVPKCKIHPNGKHTNEDCYVQQGKAKNGKFSKNKENKDNSNTTKD</sequence>
<name>A0AAD5BC85_9ASCO</name>
<protein>
    <recommendedName>
        <fullName evidence="4">Retrotransposon gag domain-containing protein</fullName>
    </recommendedName>
</protein>
<organism evidence="2 3">
    <name type="scientific">Candida theae</name>
    <dbReference type="NCBI Taxonomy" id="1198502"/>
    <lineage>
        <taxon>Eukaryota</taxon>
        <taxon>Fungi</taxon>
        <taxon>Dikarya</taxon>
        <taxon>Ascomycota</taxon>
        <taxon>Saccharomycotina</taxon>
        <taxon>Pichiomycetes</taxon>
        <taxon>Debaryomycetaceae</taxon>
        <taxon>Candida/Lodderomyces clade</taxon>
        <taxon>Candida</taxon>
    </lineage>
</organism>
<evidence type="ECO:0000313" key="3">
    <source>
        <dbReference type="Proteomes" id="UP001204833"/>
    </source>
</evidence>
<dbReference type="RefSeq" id="XP_051607629.1">
    <property type="nucleotide sequence ID" value="XM_051753218.1"/>
</dbReference>
<evidence type="ECO:0008006" key="4">
    <source>
        <dbReference type="Google" id="ProtNLM"/>
    </source>
</evidence>
<feature type="compositionally biased region" description="Basic residues" evidence="1">
    <location>
        <begin position="1"/>
        <end position="10"/>
    </location>
</feature>
<feature type="region of interest" description="Disordered" evidence="1">
    <location>
        <begin position="238"/>
        <end position="301"/>
    </location>
</feature>
<comment type="caution">
    <text evidence="2">The sequence shown here is derived from an EMBL/GenBank/DDBJ whole genome shotgun (WGS) entry which is preliminary data.</text>
</comment>
<gene>
    <name evidence="2" type="ORF">KGF57_003765</name>
</gene>
<dbReference type="GeneID" id="76151823"/>
<feature type="region of interest" description="Disordered" evidence="1">
    <location>
        <begin position="1"/>
        <end position="30"/>
    </location>
</feature>
<feature type="compositionally biased region" description="Basic and acidic residues" evidence="1">
    <location>
        <begin position="288"/>
        <end position="301"/>
    </location>
</feature>
<keyword evidence="3" id="KW-1185">Reference proteome</keyword>